<evidence type="ECO:0000313" key="9">
    <source>
        <dbReference type="Proteomes" id="UP001295444"/>
    </source>
</evidence>
<evidence type="ECO:0000259" key="7">
    <source>
        <dbReference type="PROSITE" id="PS50089"/>
    </source>
</evidence>
<reference evidence="8" key="1">
    <citation type="submission" date="2022-03" db="EMBL/GenBank/DDBJ databases">
        <authorList>
            <person name="Alioto T."/>
            <person name="Alioto T."/>
            <person name="Gomez Garrido J."/>
        </authorList>
    </citation>
    <scope>NUCLEOTIDE SEQUENCE</scope>
</reference>
<dbReference type="SUPFAM" id="SSF57850">
    <property type="entry name" value="RING/U-box"/>
    <property type="match status" value="1"/>
</dbReference>
<feature type="domain" description="RING-type" evidence="7">
    <location>
        <begin position="36"/>
        <end position="74"/>
    </location>
</feature>
<dbReference type="PANTHER" id="PTHR14609">
    <property type="entry name" value="RING FINGER PROTEIN 219"/>
    <property type="match status" value="1"/>
</dbReference>
<dbReference type="InterPro" id="IPR001841">
    <property type="entry name" value="Znf_RING"/>
</dbReference>
<dbReference type="Proteomes" id="UP001295444">
    <property type="component" value="Chromosome 01"/>
</dbReference>
<dbReference type="GO" id="GO:0006275">
    <property type="term" value="P:regulation of DNA replication"/>
    <property type="evidence" value="ECO:0007669"/>
    <property type="project" value="InterPro"/>
</dbReference>
<keyword evidence="1" id="KW-0479">Metal-binding</keyword>
<feature type="coiled-coil region" evidence="5">
    <location>
        <begin position="180"/>
        <end position="272"/>
    </location>
</feature>
<name>A0AAD1VMX1_PELCU</name>
<dbReference type="GO" id="GO:0006513">
    <property type="term" value="P:protein monoubiquitination"/>
    <property type="evidence" value="ECO:0007669"/>
    <property type="project" value="InterPro"/>
</dbReference>
<feature type="region of interest" description="Disordered" evidence="6">
    <location>
        <begin position="373"/>
        <end position="397"/>
    </location>
</feature>
<feature type="coiled-coil region" evidence="5">
    <location>
        <begin position="107"/>
        <end position="141"/>
    </location>
</feature>
<dbReference type="GO" id="GO:0004842">
    <property type="term" value="F:ubiquitin-protein transferase activity"/>
    <property type="evidence" value="ECO:0007669"/>
    <property type="project" value="InterPro"/>
</dbReference>
<dbReference type="AlphaFoldDB" id="A0AAD1VMX1"/>
<sequence>MAVCGVLANSAGLRVRSTMAQNVQNVTLALTLPITCHICLGKVRQPVICANHHVFCSVCIDLWLKNNNQCPACRVPITSENPCKDIIGGAGENESVLSHSVRKHLRKTRLELLHKEYEDEIETLLKEIEDLKRTNDDLEKKLIEQVSPTTPSLPSECETSETEDKNGIRARKLEDILKKLQAASDSITKFTGDIETLKEENKKLRIENIEFGRENLRLKSEVVGRSPQKFGRFTVAALQAKVDQYEREMNRLKKALERSDQYIEELEGQVEKLQQPSGVNQKGRSNCESNEQTEENGNQEVVGTAHDWRDINLEEFCKESDPSEFGDTLPSSSSCASSANQINVFADNTWSINLQTQICSKVNENLADDGTWKRSHEKDKLDEDKSETCTPSKGREVSEYCSPSNSLLPFSALQLNTPNSKEAPTVQQKSIKKPLTYLRKLFFDDLKKKSEAPYLVPGTIKSEKSPTNFMESDSLFLSCQNNGETQKEHLQHAQHQLVEPIKNHPVQQSLISECQVTSEDSIDAAYFNKVNELDSMISESENHRSPFLENQSSQATSSSTNATTLPNEHKHNSDKAFGESLLLQSMHSPGNKPQTSEAFSIFSSQSPWHMSTSVTDFECKDSEFLNNIGFQTDHGIQNSVSLIPLTLSKDQVSETSPQNKILSGDEGMDYTYSCVPSKKNSSSPAAKRKLLSWSTKDQLKVLK</sequence>
<keyword evidence="3" id="KW-0862">Zinc</keyword>
<dbReference type="GO" id="GO:0008270">
    <property type="term" value="F:zinc ion binding"/>
    <property type="evidence" value="ECO:0007669"/>
    <property type="project" value="UniProtKB-KW"/>
</dbReference>
<dbReference type="InterPro" id="IPR035691">
    <property type="entry name" value="OBI1_RING-HC"/>
</dbReference>
<feature type="region of interest" description="Disordered" evidence="6">
    <location>
        <begin position="541"/>
        <end position="573"/>
    </location>
</feature>
<dbReference type="InterPro" id="IPR013083">
    <property type="entry name" value="Znf_RING/FYVE/PHD"/>
</dbReference>
<keyword evidence="2 4" id="KW-0863">Zinc-finger</keyword>
<evidence type="ECO:0000256" key="4">
    <source>
        <dbReference type="PROSITE-ProRule" id="PRU00175"/>
    </source>
</evidence>
<dbReference type="Pfam" id="PF13923">
    <property type="entry name" value="zf-C3HC4_2"/>
    <property type="match status" value="1"/>
</dbReference>
<dbReference type="Gene3D" id="3.30.40.10">
    <property type="entry name" value="Zinc/RING finger domain, C3HC4 (zinc finger)"/>
    <property type="match status" value="1"/>
</dbReference>
<evidence type="ECO:0000256" key="2">
    <source>
        <dbReference type="ARBA" id="ARBA00022771"/>
    </source>
</evidence>
<evidence type="ECO:0000256" key="1">
    <source>
        <dbReference type="ARBA" id="ARBA00022723"/>
    </source>
</evidence>
<dbReference type="EMBL" id="OW240912">
    <property type="protein sequence ID" value="CAH2223754.1"/>
    <property type="molecule type" value="Genomic_DNA"/>
</dbReference>
<evidence type="ECO:0000313" key="8">
    <source>
        <dbReference type="EMBL" id="CAH2223754.1"/>
    </source>
</evidence>
<dbReference type="PROSITE" id="PS50089">
    <property type="entry name" value="ZF_RING_2"/>
    <property type="match status" value="1"/>
</dbReference>
<gene>
    <name evidence="8" type="ORF">PECUL_23A035584</name>
</gene>
<dbReference type="InterPro" id="IPR039209">
    <property type="entry name" value="OBI1"/>
</dbReference>
<organism evidence="8 9">
    <name type="scientific">Pelobates cultripes</name>
    <name type="common">Western spadefoot toad</name>
    <dbReference type="NCBI Taxonomy" id="61616"/>
    <lineage>
        <taxon>Eukaryota</taxon>
        <taxon>Metazoa</taxon>
        <taxon>Chordata</taxon>
        <taxon>Craniata</taxon>
        <taxon>Vertebrata</taxon>
        <taxon>Euteleostomi</taxon>
        <taxon>Amphibia</taxon>
        <taxon>Batrachia</taxon>
        <taxon>Anura</taxon>
        <taxon>Pelobatoidea</taxon>
        <taxon>Pelobatidae</taxon>
        <taxon>Pelobates</taxon>
    </lineage>
</organism>
<dbReference type="PANTHER" id="PTHR14609:SF1">
    <property type="entry name" value="ORC UBIQUITIN LIGASE 1"/>
    <property type="match status" value="1"/>
</dbReference>
<proteinExistence type="predicted"/>
<protein>
    <submittedName>
        <fullName evidence="8">RING finger 219</fullName>
    </submittedName>
</protein>
<feature type="region of interest" description="Disordered" evidence="6">
    <location>
        <begin position="274"/>
        <end position="298"/>
    </location>
</feature>
<evidence type="ECO:0000256" key="3">
    <source>
        <dbReference type="ARBA" id="ARBA00022833"/>
    </source>
</evidence>
<keyword evidence="5" id="KW-0175">Coiled coil</keyword>
<evidence type="ECO:0000256" key="6">
    <source>
        <dbReference type="SAM" id="MobiDB-lite"/>
    </source>
</evidence>
<keyword evidence="9" id="KW-1185">Reference proteome</keyword>
<dbReference type="CDD" id="cd16562">
    <property type="entry name" value="RING-HC_RNF219"/>
    <property type="match status" value="1"/>
</dbReference>
<evidence type="ECO:0000256" key="5">
    <source>
        <dbReference type="SAM" id="Coils"/>
    </source>
</evidence>
<feature type="compositionally biased region" description="Low complexity" evidence="6">
    <location>
        <begin position="550"/>
        <end position="564"/>
    </location>
</feature>
<accession>A0AAD1VMX1</accession>